<dbReference type="OrthoDB" id="7451790at2759"/>
<comment type="caution">
    <text evidence="1">The sequence shown here is derived from an EMBL/GenBank/DDBJ whole genome shotgun (WGS) entry which is preliminary data.</text>
</comment>
<sequence>MTKQEKRVVGSYYPLQVKNSSNLTNDSFSLSSEKVRRVRHVVIEEETPVREISVPKLSASPQQYLETKKQIEILHEKYGESWLNSQSGLLVQNVLGLERSLPVSSSPYEADFTIYSGEFFNSDREIVRSSKEEPTVDNIDNINDEYERNDVTPDTTQEDMDVEEESIYVATISGEMEPIFIVIGQTHLSEKESSTGSEKERWHIDSIISCEIIDDSTTVQVDFETMRKDRKQRIYVFEEEIEAFVACIKNKLNSRLPKEGNDVKYQCMKCSTLFVKIRNKSILGEPAVKCPNCDSTLVVEEV</sequence>
<accession>A0A482VS01</accession>
<dbReference type="AlphaFoldDB" id="A0A482VS01"/>
<evidence type="ECO:0000313" key="2">
    <source>
        <dbReference type="Proteomes" id="UP000292052"/>
    </source>
</evidence>
<keyword evidence="2" id="KW-1185">Reference proteome</keyword>
<protein>
    <submittedName>
        <fullName evidence="1">Uncharacterized protein</fullName>
    </submittedName>
</protein>
<proteinExistence type="predicted"/>
<gene>
    <name evidence="1" type="ORF">BDFB_000523</name>
</gene>
<name>A0A482VS01_ASBVE</name>
<dbReference type="STRING" id="1661398.A0A482VS01"/>
<reference evidence="1 2" key="1">
    <citation type="submission" date="2017-03" db="EMBL/GenBank/DDBJ databases">
        <title>Genome of the blue death feigning beetle - Asbolus verrucosus.</title>
        <authorList>
            <person name="Rider S.D."/>
        </authorList>
    </citation>
    <scope>NUCLEOTIDE SEQUENCE [LARGE SCALE GENOMIC DNA]</scope>
    <source>
        <strain evidence="1">Butters</strain>
        <tissue evidence="1">Head and leg muscle</tissue>
    </source>
</reference>
<dbReference type="Proteomes" id="UP000292052">
    <property type="component" value="Unassembled WGS sequence"/>
</dbReference>
<dbReference type="EMBL" id="QDEB01070445">
    <property type="protein sequence ID" value="RZC35470.1"/>
    <property type="molecule type" value="Genomic_DNA"/>
</dbReference>
<evidence type="ECO:0000313" key="1">
    <source>
        <dbReference type="EMBL" id="RZC35470.1"/>
    </source>
</evidence>
<organism evidence="1 2">
    <name type="scientific">Asbolus verrucosus</name>
    <name type="common">Desert ironclad beetle</name>
    <dbReference type="NCBI Taxonomy" id="1661398"/>
    <lineage>
        <taxon>Eukaryota</taxon>
        <taxon>Metazoa</taxon>
        <taxon>Ecdysozoa</taxon>
        <taxon>Arthropoda</taxon>
        <taxon>Hexapoda</taxon>
        <taxon>Insecta</taxon>
        <taxon>Pterygota</taxon>
        <taxon>Neoptera</taxon>
        <taxon>Endopterygota</taxon>
        <taxon>Coleoptera</taxon>
        <taxon>Polyphaga</taxon>
        <taxon>Cucujiformia</taxon>
        <taxon>Tenebrionidae</taxon>
        <taxon>Pimeliinae</taxon>
        <taxon>Asbolus</taxon>
    </lineage>
</organism>